<evidence type="ECO:0000256" key="1">
    <source>
        <dbReference type="SAM" id="Phobius"/>
    </source>
</evidence>
<feature type="transmembrane region" description="Helical" evidence="1">
    <location>
        <begin position="35"/>
        <end position="58"/>
    </location>
</feature>
<keyword evidence="1" id="KW-0472">Membrane</keyword>
<gene>
    <name evidence="2" type="ORF">B0A52_02824</name>
</gene>
<proteinExistence type="predicted"/>
<organism evidence="2 3">
    <name type="scientific">Exophiala mesophila</name>
    <name type="common">Black yeast-like fungus</name>
    <dbReference type="NCBI Taxonomy" id="212818"/>
    <lineage>
        <taxon>Eukaryota</taxon>
        <taxon>Fungi</taxon>
        <taxon>Dikarya</taxon>
        <taxon>Ascomycota</taxon>
        <taxon>Pezizomycotina</taxon>
        <taxon>Eurotiomycetes</taxon>
        <taxon>Chaetothyriomycetidae</taxon>
        <taxon>Chaetothyriales</taxon>
        <taxon>Herpotrichiellaceae</taxon>
        <taxon>Exophiala</taxon>
    </lineage>
</organism>
<accession>A0A438NDR8</accession>
<sequence length="60" mass="6829">MKSDLKADIKTLRSDMPSILDSVLESRKCKFQNRILFFVLDAMLVVLVVIPVASIMTFKI</sequence>
<dbReference type="Proteomes" id="UP000288859">
    <property type="component" value="Unassembled WGS sequence"/>
</dbReference>
<keyword evidence="1" id="KW-0812">Transmembrane</keyword>
<name>A0A438NDR8_EXOME</name>
<dbReference type="AlphaFoldDB" id="A0A438NDR8"/>
<dbReference type="EMBL" id="NAJM01000006">
    <property type="protein sequence ID" value="RVX73934.1"/>
    <property type="molecule type" value="Genomic_DNA"/>
</dbReference>
<comment type="caution">
    <text evidence="2">The sequence shown here is derived from an EMBL/GenBank/DDBJ whole genome shotgun (WGS) entry which is preliminary data.</text>
</comment>
<keyword evidence="1" id="KW-1133">Transmembrane helix</keyword>
<protein>
    <submittedName>
        <fullName evidence="2">Uncharacterized protein</fullName>
    </submittedName>
</protein>
<evidence type="ECO:0000313" key="3">
    <source>
        <dbReference type="Proteomes" id="UP000288859"/>
    </source>
</evidence>
<reference evidence="2 3" key="1">
    <citation type="submission" date="2017-03" db="EMBL/GenBank/DDBJ databases">
        <title>Genomes of endolithic fungi from Antarctica.</title>
        <authorList>
            <person name="Coleine C."/>
            <person name="Masonjones S."/>
            <person name="Stajich J.E."/>
        </authorList>
    </citation>
    <scope>NUCLEOTIDE SEQUENCE [LARGE SCALE GENOMIC DNA]</scope>
    <source>
        <strain evidence="2 3">CCFEE 6314</strain>
    </source>
</reference>
<evidence type="ECO:0000313" key="2">
    <source>
        <dbReference type="EMBL" id="RVX73934.1"/>
    </source>
</evidence>